<evidence type="ECO:0000256" key="7">
    <source>
        <dbReference type="ARBA" id="ARBA00023196"/>
    </source>
</evidence>
<organism evidence="9 10">
    <name type="scientific">Psychroflexus halocasei</name>
    <dbReference type="NCBI Taxonomy" id="908615"/>
    <lineage>
        <taxon>Bacteria</taxon>
        <taxon>Pseudomonadati</taxon>
        <taxon>Bacteroidota</taxon>
        <taxon>Flavobacteriia</taxon>
        <taxon>Flavobacteriales</taxon>
        <taxon>Flavobacteriaceae</taxon>
        <taxon>Psychroflexus</taxon>
    </lineage>
</organism>
<keyword evidence="5" id="KW-0406">Ion transport</keyword>
<comment type="subcellular location">
    <subcellularLocation>
        <location evidence="2">Endomembrane system</location>
        <topology evidence="2">Peripheral membrane protein</topology>
    </subcellularLocation>
</comment>
<evidence type="ECO:0000256" key="3">
    <source>
        <dbReference type="ARBA" id="ARBA00005712"/>
    </source>
</evidence>
<protein>
    <submittedName>
        <fullName evidence="9">F-type H+-transporting ATPase subunit epsilon</fullName>
    </submittedName>
</protein>
<proteinExistence type="inferred from homology"/>
<gene>
    <name evidence="9" type="ORF">SAMN05421540_101281</name>
</gene>
<keyword evidence="10" id="KW-1185">Reference proteome</keyword>
<feature type="domain" description="ATP synthase F1 complex delta/epsilon subunit N-terminal" evidence="8">
    <location>
        <begin position="1"/>
        <end position="91"/>
    </location>
</feature>
<keyword evidence="4" id="KW-0813">Transport</keyword>
<evidence type="ECO:0000313" key="10">
    <source>
        <dbReference type="Proteomes" id="UP000198820"/>
    </source>
</evidence>
<keyword evidence="7" id="KW-0139">CF(1)</keyword>
<dbReference type="Proteomes" id="UP000198820">
    <property type="component" value="Unassembled WGS sequence"/>
</dbReference>
<evidence type="ECO:0000259" key="8">
    <source>
        <dbReference type="Pfam" id="PF02823"/>
    </source>
</evidence>
<name>A0A1H3VW34_9FLAO</name>
<accession>A0A1H3VW34</accession>
<dbReference type="Pfam" id="PF02823">
    <property type="entry name" value="ATP-synt_DE_N"/>
    <property type="match status" value="1"/>
</dbReference>
<evidence type="ECO:0000256" key="6">
    <source>
        <dbReference type="ARBA" id="ARBA00023136"/>
    </source>
</evidence>
<dbReference type="GO" id="GO:0012505">
    <property type="term" value="C:endomembrane system"/>
    <property type="evidence" value="ECO:0007669"/>
    <property type="project" value="UniProtKB-SubCell"/>
</dbReference>
<keyword evidence="7" id="KW-0066">ATP synthesis</keyword>
<keyword evidence="6" id="KW-0472">Membrane</keyword>
<evidence type="ECO:0000256" key="2">
    <source>
        <dbReference type="ARBA" id="ARBA00004184"/>
    </source>
</evidence>
<dbReference type="GO" id="GO:0046933">
    <property type="term" value="F:proton-transporting ATP synthase activity, rotational mechanism"/>
    <property type="evidence" value="ECO:0007669"/>
    <property type="project" value="InterPro"/>
</dbReference>
<dbReference type="Gene3D" id="2.60.15.10">
    <property type="entry name" value="F0F1 ATP synthase delta/epsilon subunit, N-terminal"/>
    <property type="match status" value="1"/>
</dbReference>
<sequence>MQLEIVTPEKVILNQDVQSVSVPGVEGEFQILENHAPVISVLTKGHIKLEANTKLPKEVEDDFHKVNGKLCMEITGGVIEMNNNKVIVLTD</sequence>
<evidence type="ECO:0000256" key="5">
    <source>
        <dbReference type="ARBA" id="ARBA00023065"/>
    </source>
</evidence>
<dbReference type="CDD" id="cd12152">
    <property type="entry name" value="F1-ATPase_delta"/>
    <property type="match status" value="1"/>
</dbReference>
<dbReference type="RefSeq" id="WP_093238376.1">
    <property type="nucleotide sequence ID" value="NZ_FNQF01000001.1"/>
</dbReference>
<dbReference type="AlphaFoldDB" id="A0A1H3VW34"/>
<evidence type="ECO:0000256" key="1">
    <source>
        <dbReference type="ARBA" id="ARBA00003543"/>
    </source>
</evidence>
<evidence type="ECO:0000256" key="4">
    <source>
        <dbReference type="ARBA" id="ARBA00022448"/>
    </source>
</evidence>
<dbReference type="InterPro" id="IPR036771">
    <property type="entry name" value="ATPsynth_dsu/esu_N"/>
</dbReference>
<dbReference type="InterPro" id="IPR001469">
    <property type="entry name" value="ATP_synth_F1_dsu/esu"/>
</dbReference>
<reference evidence="9 10" key="1">
    <citation type="submission" date="2016-10" db="EMBL/GenBank/DDBJ databases">
        <authorList>
            <person name="de Groot N.N."/>
        </authorList>
    </citation>
    <scope>NUCLEOTIDE SEQUENCE [LARGE SCALE GENOMIC DNA]</scope>
    <source>
        <strain evidence="9 10">DSM 23581</strain>
    </source>
</reference>
<evidence type="ECO:0000313" key="9">
    <source>
        <dbReference type="EMBL" id="SDZ78302.1"/>
    </source>
</evidence>
<comment type="similarity">
    <text evidence="3">Belongs to the ATPase epsilon chain family.</text>
</comment>
<comment type="function">
    <text evidence="1">Produces ATP from ADP in the presence of a proton gradient across the membrane.</text>
</comment>
<dbReference type="InterPro" id="IPR020546">
    <property type="entry name" value="ATP_synth_F1_dsu/esu_N"/>
</dbReference>
<dbReference type="EMBL" id="FNQF01000001">
    <property type="protein sequence ID" value="SDZ78302.1"/>
    <property type="molecule type" value="Genomic_DNA"/>
</dbReference>
<dbReference type="STRING" id="908615.SAMN05421540_101281"/>
<dbReference type="GO" id="GO:0045259">
    <property type="term" value="C:proton-transporting ATP synthase complex"/>
    <property type="evidence" value="ECO:0007669"/>
    <property type="project" value="UniProtKB-KW"/>
</dbReference>
<dbReference type="SUPFAM" id="SSF51344">
    <property type="entry name" value="Epsilon subunit of F1F0-ATP synthase N-terminal domain"/>
    <property type="match status" value="1"/>
</dbReference>